<sequence length="274" mass="28551">MAEDTVKWMDTVTKLDRKYAGCVVVAGSHGGEFAAYCAARAQIRAMIFNDAGVGKEAEGIYALSYFDKLGVPAATTSHLLSRIGDGRDNFENGVISYVNETARKIGCAAGQKAKACAHNMLAMPAFAYEVPPKAESRTIIPGGDVCPSVVVIDSLALLLPEDAQRIMVAGSHGALLPTDDRLLLNGDALGTLFCDAGFGKDGIGVRRIQKLDELGKPGASVSVTSARIGNGMSVLESGILSFVNDTAAGYGASVGMTAREYVELLQGAFAGRGP</sequence>
<name>A0ABF7QZ08_RHILW</name>
<keyword evidence="2" id="KW-1185">Reference proteome</keyword>
<proteinExistence type="predicted"/>
<dbReference type="KEGG" id="rlt:Rleg2_6086"/>
<dbReference type="EMBL" id="CP001195">
    <property type="protein sequence ID" value="ACI59476.1"/>
    <property type="molecule type" value="Genomic_DNA"/>
</dbReference>
<protein>
    <submittedName>
        <fullName evidence="1">Uncharacterized protein</fullName>
    </submittedName>
</protein>
<evidence type="ECO:0000313" key="1">
    <source>
        <dbReference type="EMBL" id="ACI59476.1"/>
    </source>
</evidence>
<evidence type="ECO:0000313" key="2">
    <source>
        <dbReference type="Proteomes" id="UP000008330"/>
    </source>
</evidence>
<reference evidence="1 2" key="1">
    <citation type="journal article" date="2010" name="Stand. Genomic Sci.">
        <title>Complete genome sequence of Rhizobium leguminosarum bv trifolii strain WSM2304, an effective microsymbiont of the South American clover Trifolium polymorphum.</title>
        <authorList>
            <person name="Reeve W."/>
            <person name="O'Hara G."/>
            <person name="Chain P."/>
            <person name="Ardley J."/>
            <person name="Brau L."/>
            <person name="Nandesena K."/>
            <person name="Tiwari R."/>
            <person name="Malfatti S."/>
            <person name="Kiss H."/>
            <person name="Lapidus A."/>
            <person name="Copeland A."/>
            <person name="Nolan M."/>
            <person name="Land M."/>
            <person name="Ivanova N."/>
            <person name="Mavromatis K."/>
            <person name="Markowitz V."/>
            <person name="Kyrpides N."/>
            <person name="Melino V."/>
            <person name="Denton M."/>
            <person name="Yates R."/>
            <person name="Howieson J."/>
        </authorList>
    </citation>
    <scope>NUCLEOTIDE SEQUENCE [LARGE SCALE GENOMIC DNA]</scope>
    <source>
        <strain evidence="1 2">WSM2304</strain>
    </source>
</reference>
<accession>A0ABF7QZ08</accession>
<dbReference type="AlphaFoldDB" id="A0ABF7QZ08"/>
<dbReference type="Proteomes" id="UP000008330">
    <property type="component" value="Plasmid pRLG203"/>
</dbReference>
<geneLocation type="plasmid" evidence="1 2">
    <name>pRLG203</name>
</geneLocation>
<gene>
    <name evidence="1" type="ordered locus">Rleg2_6086</name>
</gene>
<dbReference type="RefSeq" id="WP_012559743.1">
    <property type="nucleotide sequence ID" value="NC_011370.1"/>
</dbReference>
<organism evidence="1 2">
    <name type="scientific">Rhizobium leguminosarum bv. trifolii (strain WSM2304)</name>
    <dbReference type="NCBI Taxonomy" id="395492"/>
    <lineage>
        <taxon>Bacteria</taxon>
        <taxon>Pseudomonadati</taxon>
        <taxon>Pseudomonadota</taxon>
        <taxon>Alphaproteobacteria</taxon>
        <taxon>Hyphomicrobiales</taxon>
        <taxon>Rhizobiaceae</taxon>
        <taxon>Rhizobium/Agrobacterium group</taxon>
        <taxon>Rhizobium</taxon>
    </lineage>
</organism>
<keyword evidence="1" id="KW-0614">Plasmid</keyword>